<dbReference type="EMBL" id="CABVLI010000014">
    <property type="protein sequence ID" value="VVS98047.1"/>
    <property type="molecule type" value="Genomic_DNA"/>
</dbReference>
<sequence length="230" mass="23838">MISGTYAHVHSLGVMKLPHDNSGRPDPDATLIERLLFQASVERRTHLAISPSGGTHVAAVDEGSHPERVASLILEEVLTSELGPAVNCATYLTRAASLQHMAIPSLNVLMTSVHGIELAPLAGRGLAVALCDLMFYAGGGACNTGSVDLQLAVGMDGRYLAVGLVAYGSVKPVASASATATMLRAAAIVSALRGDFVRAYEPAKMTFGILVPYLDVAVNGTTGHTGRSGF</sequence>
<dbReference type="AlphaFoldDB" id="A0A5E7XVU5"/>
<dbReference type="Proteomes" id="UP000326857">
    <property type="component" value="Unassembled WGS sequence"/>
</dbReference>
<proteinExistence type="predicted"/>
<accession>A0A5E7XVU5</accession>
<gene>
    <name evidence="1" type="ORF">SPHINGO391_210035</name>
</gene>
<name>A0A5E7XVU5_9SPHN</name>
<organism evidence="1 2">
    <name type="scientific">Sphingomonas aurantiaca</name>
    <dbReference type="NCBI Taxonomy" id="185949"/>
    <lineage>
        <taxon>Bacteria</taxon>
        <taxon>Pseudomonadati</taxon>
        <taxon>Pseudomonadota</taxon>
        <taxon>Alphaproteobacteria</taxon>
        <taxon>Sphingomonadales</taxon>
        <taxon>Sphingomonadaceae</taxon>
        <taxon>Sphingomonas</taxon>
    </lineage>
</organism>
<evidence type="ECO:0000313" key="1">
    <source>
        <dbReference type="EMBL" id="VVS98047.1"/>
    </source>
</evidence>
<protein>
    <submittedName>
        <fullName evidence="1">Uncharacterized protein</fullName>
    </submittedName>
</protein>
<reference evidence="1 2" key="1">
    <citation type="submission" date="2019-09" db="EMBL/GenBank/DDBJ databases">
        <authorList>
            <person name="Dittami M. S."/>
        </authorList>
    </citation>
    <scope>NUCLEOTIDE SEQUENCE [LARGE SCALE GENOMIC DNA]</scope>
    <source>
        <strain evidence="1">SPHINGO391</strain>
    </source>
</reference>
<evidence type="ECO:0000313" key="2">
    <source>
        <dbReference type="Proteomes" id="UP000326857"/>
    </source>
</evidence>